<sequence>MATFSFFFQLTCGDLQGISQPTVCNIIGQMADQISDHCGRFIAFPPNNDELRQKHVKLFKIGRFLGVSGVIDCTRFEIISSPCYDRNMSNSSTLVDSLVFLE</sequence>
<proteinExistence type="predicted"/>
<protein>
    <submittedName>
        <fullName evidence="1">Uncharacterized protein</fullName>
    </submittedName>
</protein>
<reference evidence="1" key="1">
    <citation type="submission" date="2021-05" db="EMBL/GenBank/DDBJ databases">
        <authorList>
            <person name="Alioto T."/>
            <person name="Alioto T."/>
            <person name="Gomez Garrido J."/>
        </authorList>
    </citation>
    <scope>NUCLEOTIDE SEQUENCE</scope>
</reference>
<organism evidence="1">
    <name type="scientific">Cacopsylla melanoneura</name>
    <dbReference type="NCBI Taxonomy" id="428564"/>
    <lineage>
        <taxon>Eukaryota</taxon>
        <taxon>Metazoa</taxon>
        <taxon>Ecdysozoa</taxon>
        <taxon>Arthropoda</taxon>
        <taxon>Hexapoda</taxon>
        <taxon>Insecta</taxon>
        <taxon>Pterygota</taxon>
        <taxon>Neoptera</taxon>
        <taxon>Paraneoptera</taxon>
        <taxon>Hemiptera</taxon>
        <taxon>Sternorrhyncha</taxon>
        <taxon>Psylloidea</taxon>
        <taxon>Psyllidae</taxon>
        <taxon>Psyllinae</taxon>
        <taxon>Cacopsylla</taxon>
    </lineage>
</organism>
<dbReference type="EMBL" id="HBUF01430046">
    <property type="protein sequence ID" value="CAG6741809.1"/>
    <property type="molecule type" value="Transcribed_RNA"/>
</dbReference>
<dbReference type="AlphaFoldDB" id="A0A8D9E732"/>
<name>A0A8D9E732_9HEMI</name>
<evidence type="ECO:0000313" key="1">
    <source>
        <dbReference type="EMBL" id="CAG6741809.1"/>
    </source>
</evidence>
<accession>A0A8D9E732</accession>